<organism evidence="1 2">
    <name type="scientific">Streptomyces lavendulocolor</name>
    <dbReference type="NCBI Taxonomy" id="67316"/>
    <lineage>
        <taxon>Bacteria</taxon>
        <taxon>Bacillati</taxon>
        <taxon>Actinomycetota</taxon>
        <taxon>Actinomycetes</taxon>
        <taxon>Kitasatosporales</taxon>
        <taxon>Streptomycetaceae</taxon>
        <taxon>Streptomyces</taxon>
    </lineage>
</organism>
<sequence>MATDSFGQSVTLYQNSEAPNLEAMIKNLADGTIPRGVMRFASSSARAATLTSPVEGMVTWLQDVNRLYVYDGSAWQEIPYDSRLFAYKTGNTSRASTTTATADPHLTFTVAANTTYTLSGFLVYDGIDTADLKFGFTAPAGTTGSWWPGAADSSMNALAYAPRWGALTDVTTATMAVGAQGAGTILAAAPKGLVITSGTPGTFCLVWAQNTSSGTATILRTHSWLRLDRM</sequence>
<evidence type="ECO:0000313" key="1">
    <source>
        <dbReference type="EMBL" id="MEU0712234.1"/>
    </source>
</evidence>
<reference evidence="1 2" key="1">
    <citation type="submission" date="2024-06" db="EMBL/GenBank/DDBJ databases">
        <title>The Natural Products Discovery Center: Release of the First 8490 Sequenced Strains for Exploring Actinobacteria Biosynthetic Diversity.</title>
        <authorList>
            <person name="Kalkreuter E."/>
            <person name="Kautsar S.A."/>
            <person name="Yang D."/>
            <person name="Bader C.D."/>
            <person name="Teijaro C.N."/>
            <person name="Fluegel L."/>
            <person name="Davis C.M."/>
            <person name="Simpson J.R."/>
            <person name="Lauterbach L."/>
            <person name="Steele A.D."/>
            <person name="Gui C."/>
            <person name="Meng S."/>
            <person name="Li G."/>
            <person name="Viehrig K."/>
            <person name="Ye F."/>
            <person name="Su P."/>
            <person name="Kiefer A.F."/>
            <person name="Nichols A."/>
            <person name="Cepeda A.J."/>
            <person name="Yan W."/>
            <person name="Fan B."/>
            <person name="Jiang Y."/>
            <person name="Adhikari A."/>
            <person name="Zheng C.-J."/>
            <person name="Schuster L."/>
            <person name="Cowan T.M."/>
            <person name="Smanski M.J."/>
            <person name="Chevrette M.G."/>
            <person name="De Carvalho L.P.S."/>
            <person name="Shen B."/>
        </authorList>
    </citation>
    <scope>NUCLEOTIDE SEQUENCE [LARGE SCALE GENOMIC DNA]</scope>
    <source>
        <strain evidence="1 2">NPDC006337</strain>
    </source>
</reference>
<evidence type="ECO:0000313" key="2">
    <source>
        <dbReference type="Proteomes" id="UP001550378"/>
    </source>
</evidence>
<gene>
    <name evidence="1" type="ORF">ABZ508_33290</name>
</gene>
<comment type="caution">
    <text evidence="1">The sequence shown here is derived from an EMBL/GenBank/DDBJ whole genome shotgun (WGS) entry which is preliminary data.</text>
</comment>
<keyword evidence="2" id="KW-1185">Reference proteome</keyword>
<dbReference type="Proteomes" id="UP001550378">
    <property type="component" value="Unassembled WGS sequence"/>
</dbReference>
<accession>A0ABV2WFV7</accession>
<dbReference type="RefSeq" id="WP_359656875.1">
    <property type="nucleotide sequence ID" value="NZ_JBEXZP010000153.1"/>
</dbReference>
<protein>
    <submittedName>
        <fullName evidence="1">Uncharacterized protein</fullName>
    </submittedName>
</protein>
<dbReference type="EMBL" id="JBEXZR010000052">
    <property type="protein sequence ID" value="MEU0712234.1"/>
    <property type="molecule type" value="Genomic_DNA"/>
</dbReference>
<name>A0ABV2WFV7_9ACTN</name>
<proteinExistence type="predicted"/>